<dbReference type="InterPro" id="IPR011939">
    <property type="entry name" value="DNA_repair_and_recomb_RadB"/>
</dbReference>
<reference evidence="11" key="1">
    <citation type="submission" date="2022-01" db="EMBL/GenBank/DDBJ databases">
        <title>Draft genome of Methanogenium marinum DSM 15558.</title>
        <authorList>
            <person name="Chen S.-C."/>
            <person name="You Y.-T."/>
        </authorList>
    </citation>
    <scope>NUCLEOTIDE SEQUENCE</scope>
    <source>
        <strain evidence="11">DSM 15558</strain>
    </source>
</reference>
<evidence type="ECO:0000259" key="10">
    <source>
        <dbReference type="PROSITE" id="PS50162"/>
    </source>
</evidence>
<evidence type="ECO:0000256" key="6">
    <source>
        <dbReference type="ARBA" id="ARBA00023125"/>
    </source>
</evidence>
<dbReference type="NCBIfam" id="TIGR02237">
    <property type="entry name" value="recomb_radB"/>
    <property type="match status" value="1"/>
</dbReference>
<dbReference type="PANTHER" id="PTHR22942">
    <property type="entry name" value="RECA/RAD51/RADA DNA STRAND-PAIRING FAMILY MEMBER"/>
    <property type="match status" value="1"/>
</dbReference>
<accession>A0A9Q4KWE7</accession>
<dbReference type="InterPro" id="IPR013632">
    <property type="entry name" value="Rad51_C"/>
</dbReference>
<sequence length="225" mass="25008">MVTLKQKSTGIPCLDSLIGGGLETRIIIQFYGEPASGKSTAAMAASIATLRNGEDVIYIDTEGFSIDRFCQLAGVDEAESLAERLMLYEPADFTGQDHAIAECARLLADRNNIGLIVLDSATALYRTENGPSGEPQKRLARELIMLLGYARRYDIPVIITNQVFTDIRTDNLRGLGGTSMHHMSKIIVRFERNDSKRRAILEKHRSRPEGAEITFTIEEKGFREE</sequence>
<dbReference type="PROSITE" id="PS50162">
    <property type="entry name" value="RECA_2"/>
    <property type="match status" value="1"/>
</dbReference>
<proteinExistence type="inferred from homology"/>
<dbReference type="Gene3D" id="3.40.50.300">
    <property type="entry name" value="P-loop containing nucleotide triphosphate hydrolases"/>
    <property type="match status" value="1"/>
</dbReference>
<dbReference type="AlphaFoldDB" id="A0A9Q4KWE7"/>
<feature type="domain" description="RecA family profile 1" evidence="10">
    <location>
        <begin position="3"/>
        <end position="163"/>
    </location>
</feature>
<organism evidence="11 12">
    <name type="scientific">Methanogenium marinum</name>
    <dbReference type="NCBI Taxonomy" id="348610"/>
    <lineage>
        <taxon>Archaea</taxon>
        <taxon>Methanobacteriati</taxon>
        <taxon>Methanobacteriota</taxon>
        <taxon>Stenosarchaea group</taxon>
        <taxon>Methanomicrobia</taxon>
        <taxon>Methanomicrobiales</taxon>
        <taxon>Methanomicrobiaceae</taxon>
        <taxon>Methanogenium</taxon>
    </lineage>
</organism>
<dbReference type="InterPro" id="IPR020588">
    <property type="entry name" value="RecA_ATP-bd"/>
</dbReference>
<dbReference type="PANTHER" id="PTHR22942:SF47">
    <property type="entry name" value="DNA REPAIR AND RECOMBINATION PROTEIN RADB"/>
    <property type="match status" value="1"/>
</dbReference>
<dbReference type="Pfam" id="PF08423">
    <property type="entry name" value="Rad51"/>
    <property type="match status" value="1"/>
</dbReference>
<keyword evidence="12" id="KW-1185">Reference proteome</keyword>
<dbReference type="Proteomes" id="UP001143747">
    <property type="component" value="Unassembled WGS sequence"/>
</dbReference>
<name>A0A9Q4KWE7_9EURY</name>
<dbReference type="SUPFAM" id="SSF52540">
    <property type="entry name" value="P-loop containing nucleoside triphosphate hydrolases"/>
    <property type="match status" value="1"/>
</dbReference>
<dbReference type="GO" id="GO:0003684">
    <property type="term" value="F:damaged DNA binding"/>
    <property type="evidence" value="ECO:0007669"/>
    <property type="project" value="UniProtKB-UniRule"/>
</dbReference>
<gene>
    <name evidence="9 11" type="primary">radB</name>
    <name evidence="11" type="ORF">L0665_10265</name>
</gene>
<evidence type="ECO:0000256" key="7">
    <source>
        <dbReference type="ARBA" id="ARBA00023172"/>
    </source>
</evidence>
<dbReference type="GO" id="GO:0140664">
    <property type="term" value="F:ATP-dependent DNA damage sensor activity"/>
    <property type="evidence" value="ECO:0007669"/>
    <property type="project" value="InterPro"/>
</dbReference>
<dbReference type="EMBL" id="JAKELO010000002">
    <property type="protein sequence ID" value="MDE4908991.1"/>
    <property type="molecule type" value="Genomic_DNA"/>
</dbReference>
<dbReference type="GO" id="GO:0006310">
    <property type="term" value="P:DNA recombination"/>
    <property type="evidence" value="ECO:0007669"/>
    <property type="project" value="UniProtKB-UniRule"/>
</dbReference>
<evidence type="ECO:0000313" key="11">
    <source>
        <dbReference type="EMBL" id="MDE4908991.1"/>
    </source>
</evidence>
<evidence type="ECO:0000256" key="4">
    <source>
        <dbReference type="ARBA" id="ARBA00022763"/>
    </source>
</evidence>
<keyword evidence="5 9" id="KW-0067">ATP-binding</keyword>
<evidence type="ECO:0000256" key="2">
    <source>
        <dbReference type="ARBA" id="ARBA00018143"/>
    </source>
</evidence>
<comment type="function">
    <text evidence="8 9">Involved in DNA repair and in homologous recombination. May regulate the cleavage reactions of the branch-structured DNA. Has a very weak ATPase activity that is not stimulated by DNA. Binds DNA but does not promote DNA strands exchange.</text>
</comment>
<keyword evidence="6 9" id="KW-0238">DNA-binding</keyword>
<dbReference type="InterPro" id="IPR027417">
    <property type="entry name" value="P-loop_NTPase"/>
</dbReference>
<comment type="caution">
    <text evidence="11">The sequence shown here is derived from an EMBL/GenBank/DDBJ whole genome shotgun (WGS) entry which is preliminary data.</text>
</comment>
<keyword evidence="3 9" id="KW-0547">Nucleotide-binding</keyword>
<evidence type="ECO:0000256" key="9">
    <source>
        <dbReference type="HAMAP-Rule" id="MF_00350"/>
    </source>
</evidence>
<comment type="similarity">
    <text evidence="1 9">Belongs to the eukaryotic RecA-like protein family. RadB subfamily.</text>
</comment>
<dbReference type="HAMAP" id="MF_00350">
    <property type="entry name" value="RadB"/>
    <property type="match status" value="1"/>
</dbReference>
<evidence type="ECO:0000313" key="12">
    <source>
        <dbReference type="Proteomes" id="UP001143747"/>
    </source>
</evidence>
<dbReference type="PIRSF" id="PIRSF003336">
    <property type="entry name" value="RadB"/>
    <property type="match status" value="1"/>
</dbReference>
<keyword evidence="4 9" id="KW-0227">DNA damage</keyword>
<protein>
    <recommendedName>
        <fullName evidence="2 9">DNA repair and recombination protein RadB</fullName>
    </recommendedName>
</protein>
<dbReference type="RefSeq" id="WP_274925599.1">
    <property type="nucleotide sequence ID" value="NZ_JAKELO010000002.1"/>
</dbReference>
<dbReference type="GO" id="GO:0005524">
    <property type="term" value="F:ATP binding"/>
    <property type="evidence" value="ECO:0007669"/>
    <property type="project" value="UniProtKB-UniRule"/>
</dbReference>
<evidence type="ECO:0000256" key="3">
    <source>
        <dbReference type="ARBA" id="ARBA00022741"/>
    </source>
</evidence>
<dbReference type="GO" id="GO:0006281">
    <property type="term" value="P:DNA repair"/>
    <property type="evidence" value="ECO:0007669"/>
    <property type="project" value="UniProtKB-UniRule"/>
</dbReference>
<evidence type="ECO:0000256" key="5">
    <source>
        <dbReference type="ARBA" id="ARBA00022840"/>
    </source>
</evidence>
<evidence type="ECO:0000256" key="1">
    <source>
        <dbReference type="ARBA" id="ARBA00006876"/>
    </source>
</evidence>
<keyword evidence="7 9" id="KW-0233">DNA recombination</keyword>
<evidence type="ECO:0000256" key="8">
    <source>
        <dbReference type="ARBA" id="ARBA00024641"/>
    </source>
</evidence>